<keyword evidence="3" id="KW-1185">Reference proteome</keyword>
<evidence type="ECO:0000313" key="3">
    <source>
        <dbReference type="Proteomes" id="UP001629462"/>
    </source>
</evidence>
<proteinExistence type="predicted"/>
<gene>
    <name evidence="2" type="ORF">PQR08_23050</name>
</gene>
<dbReference type="SUPFAM" id="SSF69118">
    <property type="entry name" value="AhpD-like"/>
    <property type="match status" value="1"/>
</dbReference>
<dbReference type="EMBL" id="JAQQDB010000023">
    <property type="protein sequence ID" value="MFM0520314.1"/>
    <property type="molecule type" value="Genomic_DNA"/>
</dbReference>
<dbReference type="Proteomes" id="UP001629462">
    <property type="component" value="Unassembled WGS sequence"/>
</dbReference>
<evidence type="ECO:0000256" key="1">
    <source>
        <dbReference type="SAM" id="MobiDB-lite"/>
    </source>
</evidence>
<evidence type="ECO:0008006" key="4">
    <source>
        <dbReference type="Google" id="ProtNLM"/>
    </source>
</evidence>
<dbReference type="InterPro" id="IPR029032">
    <property type="entry name" value="AhpD-like"/>
</dbReference>
<comment type="caution">
    <text evidence="2">The sequence shown here is derived from an EMBL/GenBank/DDBJ whole genome shotgun (WGS) entry which is preliminary data.</text>
</comment>
<protein>
    <recommendedName>
        <fullName evidence="4">CMD domain protein</fullName>
    </recommendedName>
</protein>
<sequence length="208" mass="21696">MLTGTGISLRSKPSTKPSCSATNGETRTRLNFAQGASMNPPLRLSDDDVVARLAGIAPHGTTAELRAARSDASRFTQGSFDALFARDATALSLDEKLAAAAYTAHLARAHDAADFYRQSIEAGDVRHVLDSFVADDLAPAGTEARLTAILAHTRALSVLDASADQPALGTLEHVGLSTPAIVALSQLVAFVSYQVRVVAALRALEASA</sequence>
<organism evidence="2 3">
    <name type="scientific">Caballeronia jiangsuensis</name>
    <dbReference type="NCBI Taxonomy" id="1458357"/>
    <lineage>
        <taxon>Bacteria</taxon>
        <taxon>Pseudomonadati</taxon>
        <taxon>Pseudomonadota</taxon>
        <taxon>Betaproteobacteria</taxon>
        <taxon>Burkholderiales</taxon>
        <taxon>Burkholderiaceae</taxon>
        <taxon>Caballeronia</taxon>
    </lineage>
</organism>
<dbReference type="RefSeq" id="WP_408162394.1">
    <property type="nucleotide sequence ID" value="NZ_JAQQDB010000023.1"/>
</dbReference>
<evidence type="ECO:0000313" key="2">
    <source>
        <dbReference type="EMBL" id="MFM0520314.1"/>
    </source>
</evidence>
<name>A0ABW9CRG0_9BURK</name>
<accession>A0ABW9CRG0</accession>
<reference evidence="2 3" key="1">
    <citation type="journal article" date="2024" name="Chem. Sci.">
        <title>Discovery of megapolipeptins by genome mining of a Burkholderiales bacteria collection.</title>
        <authorList>
            <person name="Paulo B.S."/>
            <person name="Recchia M.J.J."/>
            <person name="Lee S."/>
            <person name="Fergusson C.H."/>
            <person name="Romanowski S.B."/>
            <person name="Hernandez A."/>
            <person name="Krull N."/>
            <person name="Liu D.Y."/>
            <person name="Cavanagh H."/>
            <person name="Bos A."/>
            <person name="Gray C.A."/>
            <person name="Murphy B.T."/>
            <person name="Linington R.G."/>
            <person name="Eustaquio A.S."/>
        </authorList>
    </citation>
    <scope>NUCLEOTIDE SEQUENCE [LARGE SCALE GENOMIC DNA]</scope>
    <source>
        <strain evidence="2 3">RL17-374-BIF-D</strain>
    </source>
</reference>
<dbReference type="Gene3D" id="1.20.1290.10">
    <property type="entry name" value="AhpD-like"/>
    <property type="match status" value="1"/>
</dbReference>
<feature type="region of interest" description="Disordered" evidence="1">
    <location>
        <begin position="1"/>
        <end position="24"/>
    </location>
</feature>